<dbReference type="SUPFAM" id="SSF51556">
    <property type="entry name" value="Metallo-dependent hydrolases"/>
    <property type="match status" value="1"/>
</dbReference>
<dbReference type="PANTHER" id="PTHR22642:SF2">
    <property type="entry name" value="PROTEIN LONG AFTER FAR-RED 3"/>
    <property type="match status" value="1"/>
</dbReference>
<protein>
    <submittedName>
        <fullName evidence="2">Amidohydrolase</fullName>
    </submittedName>
</protein>
<keyword evidence="3" id="KW-1185">Reference proteome</keyword>
<dbReference type="Proteomes" id="UP000023541">
    <property type="component" value="Unassembled WGS sequence"/>
</dbReference>
<evidence type="ECO:0000259" key="1">
    <source>
        <dbReference type="Pfam" id="PF07969"/>
    </source>
</evidence>
<gene>
    <name evidence="2" type="ORF">ATO12_21675</name>
</gene>
<sequence>MIMSKNKNNQMKLITFIITLMVSANSCNKDDNSISNQEQKVKVAYINGAIFTVNPEQVWAEAIIVEGNKIVYVGNTDKALAQIGEDTEVIDLKGATVIPGIHDVHMHPLEASSENFKFILKESNAPENYVSTIRKALRDFPNEEWLLGWGVDLYALLETKRSPIDILDDISNTRPIAIMERTSHSIWVNSKALEIAGIDSNSKDPSGGIYMKDENGNLNGILIDNAGNLILDLALAPTSQTKANDYNGLVNFALPELAKNGITSICDARTYWKRDHHTIWKQVEKEGKLTARVNLGLWAYPTLDDVSQIASLQSLYENDSNGLLKINQIKLYSDGIVHNTTAAMQEEYLIDLFQKPNNNGLNYFTQNRITRYIQQLENIGFDFHIHAIGNRGIKESLNAIEIASNGSGRHRITHVEIVTPSDLSRFSQLDVTADCQVAGDFTQPGHWGENIELIGKENSQNMIPIKSLKEANARITLSSDWDVSSINPFVGMQNAITRFPQNITIEEAVKAYTLNGAYVMRQETEVGSIEIGKKADFIVLSQNIFSIHPNRIANTKVDMTVFDGEVIFERK</sequence>
<comment type="caution">
    <text evidence="2">The sequence shown here is derived from an EMBL/GenBank/DDBJ whole genome shotgun (WGS) entry which is preliminary data.</text>
</comment>
<dbReference type="EMBL" id="AQRA01000007">
    <property type="protein sequence ID" value="EZH72746.1"/>
    <property type="molecule type" value="Genomic_DNA"/>
</dbReference>
<dbReference type="InterPro" id="IPR011059">
    <property type="entry name" value="Metal-dep_hydrolase_composite"/>
</dbReference>
<dbReference type="GO" id="GO:0016810">
    <property type="term" value="F:hydrolase activity, acting on carbon-nitrogen (but not peptide) bonds"/>
    <property type="evidence" value="ECO:0007669"/>
    <property type="project" value="InterPro"/>
</dbReference>
<dbReference type="SUPFAM" id="SSF51338">
    <property type="entry name" value="Composite domain of metallo-dependent hydrolases"/>
    <property type="match status" value="1"/>
</dbReference>
<dbReference type="InterPro" id="IPR013108">
    <property type="entry name" value="Amidohydro_3"/>
</dbReference>
<dbReference type="Pfam" id="PF07969">
    <property type="entry name" value="Amidohydro_3"/>
    <property type="match status" value="1"/>
</dbReference>
<dbReference type="eggNOG" id="COG1574">
    <property type="taxonomic scope" value="Bacteria"/>
</dbReference>
<dbReference type="AlphaFoldDB" id="A0A023BRY0"/>
<name>A0A023BRY0_9FLAO</name>
<feature type="domain" description="Amidohydrolase 3" evidence="1">
    <location>
        <begin position="88"/>
        <end position="568"/>
    </location>
</feature>
<dbReference type="InterPro" id="IPR032466">
    <property type="entry name" value="Metal_Hydrolase"/>
</dbReference>
<dbReference type="InterPro" id="IPR033932">
    <property type="entry name" value="YtcJ-like"/>
</dbReference>
<proteinExistence type="predicted"/>
<accession>A0A023BRY0</accession>
<dbReference type="Gene3D" id="3.20.20.140">
    <property type="entry name" value="Metal-dependent hydrolases"/>
    <property type="match status" value="1"/>
</dbReference>
<dbReference type="CDD" id="cd01300">
    <property type="entry name" value="YtcJ_like"/>
    <property type="match status" value="1"/>
</dbReference>
<dbReference type="Gene3D" id="3.10.310.70">
    <property type="match status" value="1"/>
</dbReference>
<dbReference type="PANTHER" id="PTHR22642">
    <property type="entry name" value="IMIDAZOLONEPROPIONASE"/>
    <property type="match status" value="1"/>
</dbReference>
<dbReference type="Gene3D" id="2.30.40.10">
    <property type="entry name" value="Urease, subunit C, domain 1"/>
    <property type="match status" value="1"/>
</dbReference>
<keyword evidence="2" id="KW-0378">Hydrolase</keyword>
<dbReference type="STRING" id="1317122.ATO12_21675"/>
<organism evidence="2 3">
    <name type="scientific">Aquimarina atlantica</name>
    <dbReference type="NCBI Taxonomy" id="1317122"/>
    <lineage>
        <taxon>Bacteria</taxon>
        <taxon>Pseudomonadati</taxon>
        <taxon>Bacteroidota</taxon>
        <taxon>Flavobacteriia</taxon>
        <taxon>Flavobacteriales</taxon>
        <taxon>Flavobacteriaceae</taxon>
        <taxon>Aquimarina</taxon>
    </lineage>
</organism>
<evidence type="ECO:0000313" key="3">
    <source>
        <dbReference type="Proteomes" id="UP000023541"/>
    </source>
</evidence>
<evidence type="ECO:0000313" key="2">
    <source>
        <dbReference type="EMBL" id="EZH72746.1"/>
    </source>
</evidence>
<reference evidence="2 3" key="1">
    <citation type="submission" date="2014-04" db="EMBL/GenBank/DDBJ databases">
        <title>Aquimarina sp. 22II-S11-z7 Genome Sequencing.</title>
        <authorList>
            <person name="Lai Q."/>
        </authorList>
    </citation>
    <scope>NUCLEOTIDE SEQUENCE [LARGE SCALE GENOMIC DNA]</scope>
    <source>
        <strain evidence="2 3">22II-S11-z7</strain>
    </source>
</reference>